<evidence type="ECO:0000259" key="3">
    <source>
        <dbReference type="Pfam" id="PF00931"/>
    </source>
</evidence>
<comment type="caution">
    <text evidence="5">The sequence shown here is derived from an EMBL/GenBank/DDBJ whole genome shotgun (WGS) entry which is preliminary data.</text>
</comment>
<keyword evidence="1" id="KW-0611">Plant defense</keyword>
<keyword evidence="6" id="KW-1185">Reference proteome</keyword>
<dbReference type="EMBL" id="JAAWWB010000010">
    <property type="protein sequence ID" value="KAG6773287.1"/>
    <property type="molecule type" value="Genomic_DNA"/>
</dbReference>
<gene>
    <name evidence="5" type="ORF">POTOM_020550</name>
</gene>
<name>A0A8X8D0M2_POPTO</name>
<dbReference type="Pfam" id="PF00931">
    <property type="entry name" value="NB-ARC"/>
    <property type="match status" value="1"/>
</dbReference>
<dbReference type="PANTHER" id="PTHR33463">
    <property type="entry name" value="NB-ARC DOMAIN-CONTAINING PROTEIN-RELATED"/>
    <property type="match status" value="1"/>
</dbReference>
<evidence type="ECO:0000313" key="6">
    <source>
        <dbReference type="Proteomes" id="UP000886885"/>
    </source>
</evidence>
<feature type="domain" description="Disease resistance protein At4g27190-like leucine-rich repeats" evidence="4">
    <location>
        <begin position="1457"/>
        <end position="1559"/>
    </location>
</feature>
<evidence type="ECO:0000256" key="2">
    <source>
        <dbReference type="SAM" id="Coils"/>
    </source>
</evidence>
<dbReference type="GO" id="GO:0043531">
    <property type="term" value="F:ADP binding"/>
    <property type="evidence" value="ECO:0007669"/>
    <property type="project" value="InterPro"/>
</dbReference>
<accession>A0A8X8D0M2</accession>
<proteinExistence type="predicted"/>
<evidence type="ECO:0000256" key="1">
    <source>
        <dbReference type="ARBA" id="ARBA00022821"/>
    </source>
</evidence>
<dbReference type="Proteomes" id="UP000886885">
    <property type="component" value="Chromosome 5D"/>
</dbReference>
<dbReference type="Pfam" id="PF23247">
    <property type="entry name" value="LRR_RPS2"/>
    <property type="match status" value="5"/>
</dbReference>
<evidence type="ECO:0000259" key="4">
    <source>
        <dbReference type="Pfam" id="PF23247"/>
    </source>
</evidence>
<feature type="coiled-coil region" evidence="2">
    <location>
        <begin position="26"/>
        <end position="74"/>
    </location>
</feature>
<reference evidence="5" key="1">
    <citation type="journal article" date="2020" name="bioRxiv">
        <title>Hybrid origin of Populus tomentosa Carr. identified through genome sequencing and phylogenomic analysis.</title>
        <authorList>
            <person name="An X."/>
            <person name="Gao K."/>
            <person name="Chen Z."/>
            <person name="Li J."/>
            <person name="Yang X."/>
            <person name="Yang X."/>
            <person name="Zhou J."/>
            <person name="Guo T."/>
            <person name="Zhao T."/>
            <person name="Huang S."/>
            <person name="Miao D."/>
            <person name="Khan W.U."/>
            <person name="Rao P."/>
            <person name="Ye M."/>
            <person name="Lei B."/>
            <person name="Liao W."/>
            <person name="Wang J."/>
            <person name="Ji L."/>
            <person name="Li Y."/>
            <person name="Guo B."/>
            <person name="Mustafa N.S."/>
            <person name="Li S."/>
            <person name="Yun Q."/>
            <person name="Keller S.R."/>
            <person name="Mao J."/>
            <person name="Zhang R."/>
            <person name="Strauss S.H."/>
        </authorList>
    </citation>
    <scope>NUCLEOTIDE SEQUENCE</scope>
    <source>
        <strain evidence="5">GM15</strain>
        <tissue evidence="5">Leaf</tissue>
    </source>
</reference>
<feature type="domain" description="Disease resistance protein At4g27190-like leucine-rich repeats" evidence="4">
    <location>
        <begin position="794"/>
        <end position="898"/>
    </location>
</feature>
<dbReference type="InterPro" id="IPR057135">
    <property type="entry name" value="At4g27190-like_LRR"/>
</dbReference>
<feature type="domain" description="Disease resistance protein At4g27190-like leucine-rich repeats" evidence="4">
    <location>
        <begin position="932"/>
        <end position="1056"/>
    </location>
</feature>
<dbReference type="OrthoDB" id="1747797at2759"/>
<feature type="domain" description="Disease resistance protein At4g27190-like leucine-rich repeats" evidence="4">
    <location>
        <begin position="1675"/>
        <end position="1744"/>
    </location>
</feature>
<dbReference type="PANTHER" id="PTHR33463:SF203">
    <property type="entry name" value="AAA+ ATPASE DOMAIN-CONTAINING PROTEIN"/>
    <property type="match status" value="1"/>
</dbReference>
<dbReference type="InterPro" id="IPR050905">
    <property type="entry name" value="Plant_NBS-LRR"/>
</dbReference>
<organism evidence="5 6">
    <name type="scientific">Populus tomentosa</name>
    <name type="common">Chinese white poplar</name>
    <dbReference type="NCBI Taxonomy" id="118781"/>
    <lineage>
        <taxon>Eukaryota</taxon>
        <taxon>Viridiplantae</taxon>
        <taxon>Streptophyta</taxon>
        <taxon>Embryophyta</taxon>
        <taxon>Tracheophyta</taxon>
        <taxon>Spermatophyta</taxon>
        <taxon>Magnoliopsida</taxon>
        <taxon>eudicotyledons</taxon>
        <taxon>Gunneridae</taxon>
        <taxon>Pentapetalae</taxon>
        <taxon>rosids</taxon>
        <taxon>fabids</taxon>
        <taxon>Malpighiales</taxon>
        <taxon>Salicaceae</taxon>
        <taxon>Saliceae</taxon>
        <taxon>Populus</taxon>
    </lineage>
</organism>
<protein>
    <recommendedName>
        <fullName evidence="7">AAA+ ATPase domain-containing protein</fullName>
    </recommendedName>
</protein>
<keyword evidence="2" id="KW-0175">Coiled coil</keyword>
<evidence type="ECO:0008006" key="7">
    <source>
        <dbReference type="Google" id="ProtNLM"/>
    </source>
</evidence>
<feature type="domain" description="Disease resistance protein At4g27190-like leucine-rich repeats" evidence="4">
    <location>
        <begin position="1088"/>
        <end position="1237"/>
    </location>
</feature>
<sequence length="1763" mass="198276">MEIVISIVAKVAELLVVPIKRQIGYVIDCNTNIQNLKNEVEKLTDAKTRVIHSIEEARRNGEEIEVDVENWLRSVDGVIQGGGAVVGDESSKKCFMGLCPDLKIRYRLGKAAKEELSVVVDLQEKGKFDGVSYRPAPSGIGPVKDYEAFESRDSVLNAIVDALKDGAVNMVGVYGMGGLGKTTLVLKVAEQVKGRLFDKVVLALVSHTPDIRRIQGEIADGLGLKLDAETDKGRASKLCEELKKGTRVLVILDDIWKELKLEDVGIPHEGCKILMSSRDEYVLSREMGSNRNFQIQVLPASEAWNFFEKMVGVTVKNPSLQLVAAEVAKRCAGLPILLATVARALKNKDLYAWKDALKQLTRFDKDEIDQRVYSCLELSYQNLRGDEIKSLFLLCGQLRSNNILISNLLRYGIGLDLFKGRSTLEETRNRLHTLVDELKASCLLLEGDNDGSVKMHDVVQSFAIDVASRDRHVLVVTDELKEWPTNDVLQQCSGISSPYRKIPDLPAILECPNLRSFILLNKDPSLQIPDNFFREMKELKVLGLTEVNLSPLPSSLQFLENLETLCLDHCVLEDISIVGELKKLQVLSLNSSNLVCLPREIGKLTRLLLLDLGNCARLEVISPNVLSSLTRLEDLYMGNSFLKWEAEGSSSERNNACLSELKLLSNLITLDMQITDADHMPKDLFLCFQKLERFRIFIGDGWDWYVKDATPRTLKLKLNTVTQLEEGVNTLLKITEELHLQELNGVKSILNDLDGEGFCQLKHLHVQNCPGVQFIINSMRMGPPTAFLNLDSLFLENLDNLEKICHGQLMAESLGNLRILEVESCHRLKNLFSVSMARRLVRLEEITIINCKIMEEVVAEESENDAADGEPIKFTQLRRLILARLPQFTSFHSNRRQKLLARDVRSKEIVAGNELGTSMSLFNTKILFPNLEYLGLFSIKVEKIWHDQPAVQPPCVKNLASIVVANCSNLNYLLTSSMVESLAQLERLEIRNCESMEEIVGPEGIGEGKMMLFPKLLRLELNGLPKLTRFCTTNLLECHSLKVLWLWNCPELKEFISIPSSADGPAMSKPDNTKSALFDDKVAFPDLEEFLIREMDNLKLIWHSELHSDSFCKLMSLRVTRGKNLLNIFPSSMLGRFHNLENLRIRDCDSVEEIFDLQALINVKQGLAVTATQLRVVDLWNVPHLKHVWNRDPQGILSFHNLCTVDVQKCPGLRSLFPASVAQNLPQLEALRIDTCGVEEIVAKDEGLEEGPEFLFPKVTNLMLRKLPELKRFYPGIHTSEWPRLKTLRVYDCGKIEIFPSEMKCSHEPFREDHMDIEGQQPLLSFRKIFPNLEDLSLESKDASALLKCPQYFSHKLKVLELFCFGDATFPIDLLPRFTNMERLDVARGTFKQLLPSRLVGMEEHARVLPPIRHLGLYSLPCLEHFWKSNSQLDQALQTLETLRVEGCGSLIYLAPSHASFQNLTTLDVGICERLVKLVTSTTAKSLAQLTRMSIRDCSMVTEIVANEGEGIKDEIVFRKLETLVLLDLPSLTSFCSEKHSFDFPSLVQVTVIQCPEMKFFSNGALSTPKLRRVHFDNVEMRGFRGRNLNTTIQQLSAQTKAQIAESSSSFYFFAKSLIRYIWLFAPFLSMSELTLDVKVKNTNYNTSVASANASSTHPGQGPPRVLGYVAFPKLKDLKLSLINLEKLWQGPVLGMPSSFQNSTSLIVDACGRLKHVFSPSMVASLEKLKSLEICNCKAVEEISVTDGCSGGGQRIEEGMKNE</sequence>
<evidence type="ECO:0000313" key="5">
    <source>
        <dbReference type="EMBL" id="KAG6773287.1"/>
    </source>
</evidence>
<dbReference type="InterPro" id="IPR002182">
    <property type="entry name" value="NB-ARC"/>
</dbReference>
<feature type="domain" description="NB-ARC" evidence="3">
    <location>
        <begin position="154"/>
        <end position="312"/>
    </location>
</feature>